<accession>A0A8T0J0S1</accession>
<dbReference type="Proteomes" id="UP000822688">
    <property type="component" value="Chromosome 1"/>
</dbReference>
<gene>
    <name evidence="2" type="ORF">KC19_1G028900</name>
</gene>
<dbReference type="AlphaFoldDB" id="A0A8T0J0S1"/>
<reference evidence="2" key="1">
    <citation type="submission" date="2020-06" db="EMBL/GenBank/DDBJ databases">
        <title>WGS assembly of Ceratodon purpureus strain R40.</title>
        <authorList>
            <person name="Carey S.B."/>
            <person name="Jenkins J."/>
            <person name="Shu S."/>
            <person name="Lovell J.T."/>
            <person name="Sreedasyam A."/>
            <person name="Maumus F."/>
            <person name="Tiley G.P."/>
            <person name="Fernandez-Pozo N."/>
            <person name="Barry K."/>
            <person name="Chen C."/>
            <person name="Wang M."/>
            <person name="Lipzen A."/>
            <person name="Daum C."/>
            <person name="Saski C.A."/>
            <person name="Payton A.C."/>
            <person name="Mcbreen J.C."/>
            <person name="Conrad R.E."/>
            <person name="Kollar L.M."/>
            <person name="Olsson S."/>
            <person name="Huttunen S."/>
            <person name="Landis J.B."/>
            <person name="Wickett N.J."/>
            <person name="Johnson M.G."/>
            <person name="Rensing S.A."/>
            <person name="Grimwood J."/>
            <person name="Schmutz J."/>
            <person name="Mcdaniel S.F."/>
        </authorList>
    </citation>
    <scope>NUCLEOTIDE SEQUENCE</scope>
    <source>
        <strain evidence="2">R40</strain>
    </source>
</reference>
<proteinExistence type="predicted"/>
<protein>
    <submittedName>
        <fullName evidence="2">Uncharacterized protein</fullName>
    </submittedName>
</protein>
<feature type="signal peptide" evidence="1">
    <location>
        <begin position="1"/>
        <end position="20"/>
    </location>
</feature>
<sequence length="49" mass="5346">MLMLVVVTVSLAVLASTAQAAHPNAQKLKLDFYKTRCPPLPSAESHKLR</sequence>
<comment type="caution">
    <text evidence="2">The sequence shown here is derived from an EMBL/GenBank/DDBJ whole genome shotgun (WGS) entry which is preliminary data.</text>
</comment>
<evidence type="ECO:0000256" key="1">
    <source>
        <dbReference type="SAM" id="SignalP"/>
    </source>
</evidence>
<feature type="chain" id="PRO_5035721003" evidence="1">
    <location>
        <begin position="21"/>
        <end position="49"/>
    </location>
</feature>
<evidence type="ECO:0000313" key="3">
    <source>
        <dbReference type="Proteomes" id="UP000822688"/>
    </source>
</evidence>
<organism evidence="2 3">
    <name type="scientific">Ceratodon purpureus</name>
    <name type="common">Fire moss</name>
    <name type="synonym">Dicranum purpureum</name>
    <dbReference type="NCBI Taxonomy" id="3225"/>
    <lineage>
        <taxon>Eukaryota</taxon>
        <taxon>Viridiplantae</taxon>
        <taxon>Streptophyta</taxon>
        <taxon>Embryophyta</taxon>
        <taxon>Bryophyta</taxon>
        <taxon>Bryophytina</taxon>
        <taxon>Bryopsida</taxon>
        <taxon>Dicranidae</taxon>
        <taxon>Pseudoditrichales</taxon>
        <taxon>Ditrichaceae</taxon>
        <taxon>Ceratodon</taxon>
    </lineage>
</organism>
<keyword evidence="1" id="KW-0732">Signal</keyword>
<keyword evidence="3" id="KW-1185">Reference proteome</keyword>
<dbReference type="EMBL" id="CM026421">
    <property type="protein sequence ID" value="KAG0589554.1"/>
    <property type="molecule type" value="Genomic_DNA"/>
</dbReference>
<name>A0A8T0J0S1_CERPU</name>
<evidence type="ECO:0000313" key="2">
    <source>
        <dbReference type="EMBL" id="KAG0589554.1"/>
    </source>
</evidence>